<dbReference type="Pfam" id="PF00701">
    <property type="entry name" value="DHDPS"/>
    <property type="match status" value="1"/>
</dbReference>
<comment type="caution">
    <text evidence="11">The sequence shown here is derived from an EMBL/GenBank/DDBJ whole genome shotgun (WGS) entry which is preliminary data.</text>
</comment>
<dbReference type="SUPFAM" id="SSF51569">
    <property type="entry name" value="Aldolase"/>
    <property type="match status" value="1"/>
</dbReference>
<dbReference type="OrthoDB" id="6411333at2759"/>
<dbReference type="PANTHER" id="PTHR12128">
    <property type="entry name" value="DIHYDRODIPICOLINATE SYNTHASE"/>
    <property type="match status" value="1"/>
</dbReference>
<keyword evidence="8" id="KW-0704">Schiff base</keyword>
<dbReference type="InterPro" id="IPR002220">
    <property type="entry name" value="DapA-like"/>
</dbReference>
<evidence type="ECO:0000313" key="11">
    <source>
        <dbReference type="EMBL" id="KAJ6217186.1"/>
    </source>
</evidence>
<protein>
    <recommendedName>
        <fullName evidence="5">N-acetylneuraminate lyase</fullName>
        <ecNumber evidence="5">4.1.3.3</ecNumber>
    </recommendedName>
</protein>
<comment type="subcellular location">
    <subcellularLocation>
        <location evidence="1">Cytoplasm</location>
    </subcellularLocation>
</comment>
<keyword evidence="9" id="KW-0119">Carbohydrate metabolism</keyword>
<dbReference type="EMBL" id="JAPWDV010000003">
    <property type="protein sequence ID" value="KAJ6217186.1"/>
    <property type="molecule type" value="Genomic_DNA"/>
</dbReference>
<evidence type="ECO:0000256" key="9">
    <source>
        <dbReference type="ARBA" id="ARBA00023277"/>
    </source>
</evidence>
<dbReference type="AlphaFoldDB" id="A0A9Q0M184"/>
<dbReference type="Proteomes" id="UP001142055">
    <property type="component" value="Chromosome 3"/>
</dbReference>
<comment type="similarity">
    <text evidence="3">Belongs to the DapA family. NanA subfamily.</text>
</comment>
<keyword evidence="7" id="KW-0456">Lyase</keyword>
<evidence type="ECO:0000256" key="1">
    <source>
        <dbReference type="ARBA" id="ARBA00004496"/>
    </source>
</evidence>
<comment type="pathway">
    <text evidence="2">Amino-sugar metabolism; N-acetylneuraminate degradation.</text>
</comment>
<dbReference type="InterPro" id="IPR020624">
    <property type="entry name" value="Schiff_base-form_aldolases_CS"/>
</dbReference>
<comment type="subunit">
    <text evidence="4">Homotetramer.</text>
</comment>
<dbReference type="InterPro" id="IPR013785">
    <property type="entry name" value="Aldolase_TIM"/>
</dbReference>
<gene>
    <name evidence="11" type="ORF">RDWZM_008343</name>
</gene>
<sequence>MSTLLEKRKSKIFNFHGPIAAPVTQFDSNGNLDTSKVFEYLQHLVKIGTKGLYLSGTTGEGLSLSIDEKFQLIDAWRKALDRLPAEDQPLTIVHASSTVVGDIVKYIKRAEELNFDCVALLPPLYYRPTTKELMVDYYKQILNLAAPDMPFLYYNNYTTSPLNFEMEDFIELALDKIPQLCAIKWSHYNLHQFSNLQIRFGTRIKICPGMNEILLSTVVFGCDAPILSTLSIPEFANWFKSLDQAVKRGDLVQARRDQEAITLETIKLRKVGYLTGIKAELNRQLNSLGIYFGVPRSPVYIKL</sequence>
<evidence type="ECO:0000256" key="7">
    <source>
        <dbReference type="ARBA" id="ARBA00023239"/>
    </source>
</evidence>
<keyword evidence="6" id="KW-0963">Cytoplasm</keyword>
<evidence type="ECO:0000313" key="12">
    <source>
        <dbReference type="Proteomes" id="UP001142055"/>
    </source>
</evidence>
<dbReference type="CDD" id="cd00408">
    <property type="entry name" value="DHDPS-like"/>
    <property type="match status" value="1"/>
</dbReference>
<dbReference type="OMA" id="FTDHCRQ"/>
<evidence type="ECO:0000256" key="10">
    <source>
        <dbReference type="ARBA" id="ARBA00044906"/>
    </source>
</evidence>
<evidence type="ECO:0000256" key="8">
    <source>
        <dbReference type="ARBA" id="ARBA00023270"/>
    </source>
</evidence>
<dbReference type="GO" id="GO:0005737">
    <property type="term" value="C:cytoplasm"/>
    <property type="evidence" value="ECO:0007669"/>
    <property type="project" value="UniProtKB-SubCell"/>
</dbReference>
<dbReference type="SMART" id="SM01130">
    <property type="entry name" value="DHDPS"/>
    <property type="match status" value="1"/>
</dbReference>
<organism evidence="11 12">
    <name type="scientific">Blomia tropicalis</name>
    <name type="common">Mite</name>
    <dbReference type="NCBI Taxonomy" id="40697"/>
    <lineage>
        <taxon>Eukaryota</taxon>
        <taxon>Metazoa</taxon>
        <taxon>Ecdysozoa</taxon>
        <taxon>Arthropoda</taxon>
        <taxon>Chelicerata</taxon>
        <taxon>Arachnida</taxon>
        <taxon>Acari</taxon>
        <taxon>Acariformes</taxon>
        <taxon>Sarcoptiformes</taxon>
        <taxon>Astigmata</taxon>
        <taxon>Glycyphagoidea</taxon>
        <taxon>Echimyopodidae</taxon>
        <taxon>Blomia</taxon>
    </lineage>
</organism>
<dbReference type="EC" id="4.1.3.3" evidence="5"/>
<evidence type="ECO:0000256" key="5">
    <source>
        <dbReference type="ARBA" id="ARBA00012911"/>
    </source>
</evidence>
<dbReference type="GO" id="GO:0008747">
    <property type="term" value="F:N-acetylneuraminate lyase activity"/>
    <property type="evidence" value="ECO:0007669"/>
    <property type="project" value="UniProtKB-EC"/>
</dbReference>
<dbReference type="PANTHER" id="PTHR12128:SF21">
    <property type="entry name" value="N-ACETYLNEURAMINATE LYASE"/>
    <property type="match status" value="1"/>
</dbReference>
<accession>A0A9Q0M184</accession>
<name>A0A9Q0M184_BLOTA</name>
<dbReference type="PROSITE" id="PS00665">
    <property type="entry name" value="DHDPS_1"/>
    <property type="match status" value="1"/>
</dbReference>
<dbReference type="PRINTS" id="PR00146">
    <property type="entry name" value="DHPICSNTHASE"/>
</dbReference>
<evidence type="ECO:0000256" key="4">
    <source>
        <dbReference type="ARBA" id="ARBA00011881"/>
    </source>
</evidence>
<evidence type="ECO:0000256" key="2">
    <source>
        <dbReference type="ARBA" id="ARBA00004878"/>
    </source>
</evidence>
<dbReference type="Gene3D" id="3.20.20.70">
    <property type="entry name" value="Aldolase class I"/>
    <property type="match status" value="1"/>
</dbReference>
<comment type="catalytic activity">
    <reaction evidence="10">
        <text>aceneuramate = aldehydo-N-acetyl-D-mannosamine + pyruvate</text>
        <dbReference type="Rhea" id="RHEA:23296"/>
        <dbReference type="ChEBI" id="CHEBI:15361"/>
        <dbReference type="ChEBI" id="CHEBI:17122"/>
        <dbReference type="ChEBI" id="CHEBI:173083"/>
        <dbReference type="EC" id="4.1.3.3"/>
    </reaction>
</comment>
<keyword evidence="12" id="KW-1185">Reference proteome</keyword>
<proteinExistence type="inferred from homology"/>
<evidence type="ECO:0000256" key="6">
    <source>
        <dbReference type="ARBA" id="ARBA00022490"/>
    </source>
</evidence>
<evidence type="ECO:0000256" key="3">
    <source>
        <dbReference type="ARBA" id="ARBA00006324"/>
    </source>
</evidence>
<reference evidence="11" key="1">
    <citation type="submission" date="2022-12" db="EMBL/GenBank/DDBJ databases">
        <title>Genome assemblies of Blomia tropicalis.</title>
        <authorList>
            <person name="Cui Y."/>
        </authorList>
    </citation>
    <scope>NUCLEOTIDE SEQUENCE</scope>
    <source>
        <tissue evidence="11">Adult mites</tissue>
    </source>
</reference>